<name>A0A8H3W846_9PEZI</name>
<dbReference type="PANTHER" id="PTHR46082">
    <property type="entry name" value="ATP/GTP-BINDING PROTEIN-RELATED"/>
    <property type="match status" value="1"/>
</dbReference>
<dbReference type="Proteomes" id="UP000434172">
    <property type="component" value="Unassembled WGS sequence"/>
</dbReference>
<dbReference type="Gene3D" id="1.25.40.20">
    <property type="entry name" value="Ankyrin repeat-containing domain"/>
    <property type="match status" value="1"/>
</dbReference>
<keyword evidence="2" id="KW-0040">ANK repeat</keyword>
<dbReference type="InterPro" id="IPR053137">
    <property type="entry name" value="NLR-like"/>
</dbReference>
<reference evidence="6 7" key="1">
    <citation type="submission" date="2019-12" db="EMBL/GenBank/DDBJ databases">
        <title>A genome sequence resource for the geographically widespread anthracnose pathogen Colletotrichum asianum.</title>
        <authorList>
            <person name="Meng Y."/>
        </authorList>
    </citation>
    <scope>NUCLEOTIDE SEQUENCE [LARGE SCALE GENOMIC DNA]</scope>
    <source>
        <strain evidence="6 7">ICMP 18580</strain>
    </source>
</reference>
<dbReference type="PANTHER" id="PTHR46082:SF11">
    <property type="entry name" value="AAA+ ATPASE DOMAIN-CONTAINING PROTEIN-RELATED"/>
    <property type="match status" value="1"/>
</dbReference>
<dbReference type="AlphaFoldDB" id="A0A8H3W846"/>
<dbReference type="Gene3D" id="3.40.50.300">
    <property type="entry name" value="P-loop containing nucleotide triphosphate hydrolases"/>
    <property type="match status" value="1"/>
</dbReference>
<feature type="region of interest" description="Disordered" evidence="3">
    <location>
        <begin position="1"/>
        <end position="38"/>
    </location>
</feature>
<sequence length="1240" mass="139431">MNSIRRSPPEDFSFDPKRQKTFHHAPDTSHEPSRNASPKLHEKYTVAWICALHIEMTAAEAMLDELHDALPTHVDDSNTYTLGRIHKHNVVISCLPTGYYGTINAATVISNLKRSFPSIRAGLMVGIGGGVPSKADIRLGDVVVGTRVMQCDMGKIVENGQLQRTAIARIPHQLLCTAVSALRAKQERDGTSITSIVARKFVGHSGYHRPGLPDDLFPPTYDHEPPNLDCNQCDRTKLVPRRQRSEPAIHYGAIASGNQVMRSALQRDIIGQELDVVCFEMEDAGLMDIIPCLPIRGICDYSDSHKNKSWQRYAAATAAAFTTELLAVLPSSEVRERLELPSRTESGPPDGRCQQLLELLNFDQKDSRQSSIKTAHAKTCRWLLTHADYEAWLNPERLIQHHGFLWIRGKPGAGKSTIMKFAYGNMRKARRRHGATAAFFFNARGDYIERSVPGMYRSLLLQLLQGVPEVQSVLDDPDLEYQDMNECLQLDHLKEMFWSAVLYLGQQPFNCFIDALDECDEQQVMDMVRFFEDLATQTTEKHIKFRICFSSRHYPYIFVPESINLVLEHQQGHTEDLAAFVDSRLRIQDSALRSQLQLDILQKASGVFLWVSLVVDILNDQYSRGGMDLKKRLREIPEDLHDLFKDMLRRDERNKESLLLCILWILCAKRPLNPSEFSHALWSGLLMNGQADEEPPNLIRADGSSAADRFVIGSSKGLAEVVKTKQPRVQFIHESVRDFLLKSGGLRELWPDLGYDWQIQAHERLKECCSCYFGYHPVQTLASQLLDTSNMTSKDNAQEQYPFLDYASQHILDHADAADEAISQQEFLSRFSTLPWIAISNLFQKHDSRRYTANANLLYILANRGCANLIRRWLKDHPRTNLVGKKERFRYPLFAAWASGSKSSVAAILNVSTTMCDGLDITEGLGRIKDLGKYLGRTPLSWASQEGRVGIVKILLRNGAFVSEHDSNGRTALSRASQSGQHEIIRMLIDHGAELNAAEFEGREQILPIFKAATESTAQLLVEKGADINIRNENGETVLHHMVLNRKHGTLQALLNTSIDFRSIINATDKFNETPLSRNSRQSGDDDRVTNSILLIRRGADPNIGEAIHHAVTFGFKRLVQLYIQHGADMNARDNRGCTPICLAFENKRREIVSLILDEGVDVNASIINDSAGWSAVAREEALIWATKNGQTSVVEFLVRSSIRSDVKEVSLDSAEIEGHKAIVDILKSASTLEEIGLHN</sequence>
<dbReference type="SUPFAM" id="SSF52540">
    <property type="entry name" value="P-loop containing nucleoside triphosphate hydrolases"/>
    <property type="match status" value="1"/>
</dbReference>
<dbReference type="Gene3D" id="3.40.50.1580">
    <property type="entry name" value="Nucleoside phosphorylase domain"/>
    <property type="match status" value="1"/>
</dbReference>
<gene>
    <name evidence="6" type="ORF">GQ607_012866</name>
</gene>
<protein>
    <submittedName>
        <fullName evidence="6">Nacht and ankyrin domain protein</fullName>
    </submittedName>
</protein>
<dbReference type="GO" id="GO:0009116">
    <property type="term" value="P:nucleoside metabolic process"/>
    <property type="evidence" value="ECO:0007669"/>
    <property type="project" value="InterPro"/>
</dbReference>
<feature type="repeat" description="ANK" evidence="2">
    <location>
        <begin position="935"/>
        <end position="967"/>
    </location>
</feature>
<evidence type="ECO:0000256" key="1">
    <source>
        <dbReference type="ARBA" id="ARBA00022737"/>
    </source>
</evidence>
<dbReference type="PRINTS" id="PR01415">
    <property type="entry name" value="ANKYRIN"/>
</dbReference>
<feature type="repeat" description="ANK" evidence="2">
    <location>
        <begin position="1103"/>
        <end position="1135"/>
    </location>
</feature>
<keyword evidence="1" id="KW-0677">Repeat</keyword>
<dbReference type="InterPro" id="IPR000845">
    <property type="entry name" value="Nucleoside_phosphorylase_d"/>
</dbReference>
<dbReference type="PROSITE" id="PS50297">
    <property type="entry name" value="ANK_REP_REGION"/>
    <property type="match status" value="4"/>
</dbReference>
<dbReference type="SUPFAM" id="SSF48403">
    <property type="entry name" value="Ankyrin repeat"/>
    <property type="match status" value="1"/>
</dbReference>
<dbReference type="EMBL" id="WOWK01000089">
    <property type="protein sequence ID" value="KAF0319923.1"/>
    <property type="molecule type" value="Genomic_DNA"/>
</dbReference>
<comment type="caution">
    <text evidence="6">The sequence shown here is derived from an EMBL/GenBank/DDBJ whole genome shotgun (WGS) entry which is preliminary data.</text>
</comment>
<dbReference type="Pfam" id="PF01048">
    <property type="entry name" value="PNP_UDP_1"/>
    <property type="match status" value="1"/>
</dbReference>
<keyword evidence="7" id="KW-1185">Reference proteome</keyword>
<dbReference type="Pfam" id="PF13637">
    <property type="entry name" value="Ank_4"/>
    <property type="match status" value="1"/>
</dbReference>
<feature type="domain" description="Nucleoside phosphorylase" evidence="4">
    <location>
        <begin position="70"/>
        <end position="321"/>
    </location>
</feature>
<dbReference type="SMART" id="SM00248">
    <property type="entry name" value="ANK"/>
    <property type="match status" value="7"/>
</dbReference>
<dbReference type="SUPFAM" id="SSF53167">
    <property type="entry name" value="Purine and uridine phosphorylases"/>
    <property type="match status" value="1"/>
</dbReference>
<evidence type="ECO:0000259" key="4">
    <source>
        <dbReference type="Pfam" id="PF01048"/>
    </source>
</evidence>
<evidence type="ECO:0000256" key="3">
    <source>
        <dbReference type="SAM" id="MobiDB-lite"/>
    </source>
</evidence>
<dbReference type="PROSITE" id="PS50088">
    <property type="entry name" value="ANK_REPEAT"/>
    <property type="match status" value="4"/>
</dbReference>
<accession>A0A8H3W846</accession>
<dbReference type="GO" id="GO:0003824">
    <property type="term" value="F:catalytic activity"/>
    <property type="evidence" value="ECO:0007669"/>
    <property type="project" value="InterPro"/>
</dbReference>
<evidence type="ECO:0000259" key="5">
    <source>
        <dbReference type="Pfam" id="PF24883"/>
    </source>
</evidence>
<dbReference type="OrthoDB" id="194358at2759"/>
<dbReference type="Pfam" id="PF24883">
    <property type="entry name" value="NPHP3_N"/>
    <property type="match status" value="1"/>
</dbReference>
<dbReference type="InterPro" id="IPR056884">
    <property type="entry name" value="NPHP3-like_N"/>
</dbReference>
<feature type="repeat" description="ANK" evidence="2">
    <location>
        <begin position="968"/>
        <end position="1000"/>
    </location>
</feature>
<dbReference type="InterPro" id="IPR035994">
    <property type="entry name" value="Nucleoside_phosphorylase_sf"/>
</dbReference>
<evidence type="ECO:0000313" key="7">
    <source>
        <dbReference type="Proteomes" id="UP000434172"/>
    </source>
</evidence>
<proteinExistence type="predicted"/>
<dbReference type="Pfam" id="PF12796">
    <property type="entry name" value="Ank_2"/>
    <property type="match status" value="2"/>
</dbReference>
<evidence type="ECO:0000256" key="2">
    <source>
        <dbReference type="PROSITE-ProRule" id="PRU00023"/>
    </source>
</evidence>
<dbReference type="InterPro" id="IPR002110">
    <property type="entry name" value="Ankyrin_rpt"/>
</dbReference>
<feature type="compositionally biased region" description="Basic and acidic residues" evidence="3">
    <location>
        <begin position="14"/>
        <end position="38"/>
    </location>
</feature>
<dbReference type="InterPro" id="IPR027417">
    <property type="entry name" value="P-loop_NTPase"/>
</dbReference>
<dbReference type="InterPro" id="IPR036770">
    <property type="entry name" value="Ankyrin_rpt-contain_sf"/>
</dbReference>
<feature type="domain" description="Nephrocystin 3-like N-terminal" evidence="5">
    <location>
        <begin position="379"/>
        <end position="552"/>
    </location>
</feature>
<feature type="repeat" description="ANK" evidence="2">
    <location>
        <begin position="1136"/>
        <end position="1165"/>
    </location>
</feature>
<evidence type="ECO:0000313" key="6">
    <source>
        <dbReference type="EMBL" id="KAF0319923.1"/>
    </source>
</evidence>
<organism evidence="6 7">
    <name type="scientific">Colletotrichum asianum</name>
    <dbReference type="NCBI Taxonomy" id="702518"/>
    <lineage>
        <taxon>Eukaryota</taxon>
        <taxon>Fungi</taxon>
        <taxon>Dikarya</taxon>
        <taxon>Ascomycota</taxon>
        <taxon>Pezizomycotina</taxon>
        <taxon>Sordariomycetes</taxon>
        <taxon>Hypocreomycetidae</taxon>
        <taxon>Glomerellales</taxon>
        <taxon>Glomerellaceae</taxon>
        <taxon>Colletotrichum</taxon>
        <taxon>Colletotrichum gloeosporioides species complex</taxon>
    </lineage>
</organism>